<gene>
    <name evidence="2" type="ORF">FTJAE_13508</name>
</gene>
<keyword evidence="3" id="KW-1185">Reference proteome</keyword>
<evidence type="ECO:0000313" key="2">
    <source>
        <dbReference type="EMBL" id="KAF5615006.1"/>
    </source>
</evidence>
<evidence type="ECO:0000313" key="3">
    <source>
        <dbReference type="Proteomes" id="UP000530670"/>
    </source>
</evidence>
<protein>
    <submittedName>
        <fullName evidence="2">Uncharacterized protein</fullName>
    </submittedName>
</protein>
<dbReference type="Proteomes" id="UP000530670">
    <property type="component" value="Unassembled WGS sequence"/>
</dbReference>
<accession>A0A8H5QJP3</accession>
<proteinExistence type="predicted"/>
<comment type="caution">
    <text evidence="2">The sequence shown here is derived from an EMBL/GenBank/DDBJ whole genome shotgun (WGS) entry which is preliminary data.</text>
</comment>
<dbReference type="AlphaFoldDB" id="A0A8H5QJP3"/>
<feature type="region of interest" description="Disordered" evidence="1">
    <location>
        <begin position="66"/>
        <end position="94"/>
    </location>
</feature>
<dbReference type="GeneID" id="59298929"/>
<evidence type="ECO:0000256" key="1">
    <source>
        <dbReference type="SAM" id="MobiDB-lite"/>
    </source>
</evidence>
<dbReference type="RefSeq" id="XP_037199481.1">
    <property type="nucleotide sequence ID" value="XM_037346659.1"/>
</dbReference>
<reference evidence="2 3" key="1">
    <citation type="submission" date="2020-05" db="EMBL/GenBank/DDBJ databases">
        <title>Identification and distribution of gene clusters putatively required for synthesis of sphingolipid metabolism inhibitors in phylogenetically diverse species of the filamentous fungus Fusarium.</title>
        <authorList>
            <person name="Kim H.-S."/>
            <person name="Busman M."/>
            <person name="Brown D.W."/>
            <person name="Divon H."/>
            <person name="Uhlig S."/>
            <person name="Proctor R.H."/>
        </authorList>
    </citation>
    <scope>NUCLEOTIDE SEQUENCE [LARGE SCALE GENOMIC DNA]</scope>
    <source>
        <strain evidence="2 3">NRRL 66243</strain>
    </source>
</reference>
<feature type="compositionally biased region" description="Basic and acidic residues" evidence="1">
    <location>
        <begin position="67"/>
        <end position="85"/>
    </location>
</feature>
<dbReference type="EMBL" id="JAAQRI010000429">
    <property type="protein sequence ID" value="KAF5615006.1"/>
    <property type="molecule type" value="Genomic_DNA"/>
</dbReference>
<name>A0A8H5QJP3_9HYPO</name>
<organism evidence="2 3">
    <name type="scientific">Fusarium tjaetaba</name>
    <dbReference type="NCBI Taxonomy" id="1567544"/>
    <lineage>
        <taxon>Eukaryota</taxon>
        <taxon>Fungi</taxon>
        <taxon>Dikarya</taxon>
        <taxon>Ascomycota</taxon>
        <taxon>Pezizomycotina</taxon>
        <taxon>Sordariomycetes</taxon>
        <taxon>Hypocreomycetidae</taxon>
        <taxon>Hypocreales</taxon>
        <taxon>Nectriaceae</taxon>
        <taxon>Fusarium</taxon>
        <taxon>Fusarium fujikuroi species complex</taxon>
    </lineage>
</organism>
<sequence>MLRTDTTTAIPAWFITTAVKALPTVITIAIADYGSSTQNTVITNTSDTTTVDSLILSVTTMPTTTATRDDTRFDHPSAGTTDDKSAFSAMHFAR</sequence>